<accession>A0A367LUT4</accession>
<evidence type="ECO:0000256" key="6">
    <source>
        <dbReference type="ARBA" id="ARBA00022989"/>
    </source>
</evidence>
<sequence length="102" mass="10429">TTLAAAIVLAFLFGALANRLRISPLVGYLLAGVLAGPFTPGYVADQALSQEIAELGVILLMFGVGLHFSLKDLRSVKASASPGARVQIGVATLLGIGLAKLL</sequence>
<evidence type="ECO:0000256" key="5">
    <source>
        <dbReference type="ARBA" id="ARBA00022692"/>
    </source>
</evidence>
<comment type="subcellular location">
    <subcellularLocation>
        <location evidence="1">Membrane</location>
        <topology evidence="1">Multi-pass membrane protein</topology>
    </subcellularLocation>
</comment>
<keyword evidence="4" id="KW-0050">Antiport</keyword>
<dbReference type="InterPro" id="IPR006153">
    <property type="entry name" value="Cation/H_exchanger_TM"/>
</dbReference>
<dbReference type="PANTHER" id="PTHR42751">
    <property type="entry name" value="SODIUM/HYDROGEN EXCHANGER FAMILY/TRKA DOMAIN PROTEIN"/>
    <property type="match status" value="1"/>
</dbReference>
<feature type="domain" description="Cation/H+ exchanger transmembrane" evidence="10">
    <location>
        <begin position="7"/>
        <end position="99"/>
    </location>
</feature>
<evidence type="ECO:0000313" key="11">
    <source>
        <dbReference type="EMBL" id="RCI68529.1"/>
    </source>
</evidence>
<dbReference type="EMBL" id="QORE01003581">
    <property type="protein sequence ID" value="RCI68529.1"/>
    <property type="molecule type" value="Genomic_DNA"/>
</dbReference>
<keyword evidence="5 9" id="KW-0812">Transmembrane</keyword>
<evidence type="ECO:0000256" key="4">
    <source>
        <dbReference type="ARBA" id="ARBA00022449"/>
    </source>
</evidence>
<dbReference type="Proteomes" id="UP000253594">
    <property type="component" value="Unassembled WGS sequence"/>
</dbReference>
<protein>
    <submittedName>
        <fullName evidence="11">Cation:proton antiport protein</fullName>
    </submittedName>
</protein>
<name>A0A367LUT4_PSEAI</name>
<evidence type="ECO:0000256" key="8">
    <source>
        <dbReference type="ARBA" id="ARBA00023136"/>
    </source>
</evidence>
<evidence type="ECO:0000256" key="3">
    <source>
        <dbReference type="ARBA" id="ARBA00022448"/>
    </source>
</evidence>
<organism evidence="11 12">
    <name type="scientific">Pseudomonas aeruginosa</name>
    <dbReference type="NCBI Taxonomy" id="287"/>
    <lineage>
        <taxon>Bacteria</taxon>
        <taxon>Pseudomonadati</taxon>
        <taxon>Pseudomonadota</taxon>
        <taxon>Gammaproteobacteria</taxon>
        <taxon>Pseudomonadales</taxon>
        <taxon>Pseudomonadaceae</taxon>
        <taxon>Pseudomonas</taxon>
    </lineage>
</organism>
<dbReference type="InterPro" id="IPR038770">
    <property type="entry name" value="Na+/solute_symporter_sf"/>
</dbReference>
<evidence type="ECO:0000256" key="2">
    <source>
        <dbReference type="ARBA" id="ARBA00005551"/>
    </source>
</evidence>
<comment type="similarity">
    <text evidence="2">Belongs to the monovalent cation:proton antiporter 2 (CPA2) transporter (TC 2.A.37) family.</text>
</comment>
<keyword evidence="3" id="KW-0813">Transport</keyword>
<gene>
    <name evidence="11" type="ORF">DT376_42475</name>
</gene>
<dbReference type="PANTHER" id="PTHR42751:SF1">
    <property type="entry name" value="CATION_PROTON ANTIPORTER YBAL-RELATED"/>
    <property type="match status" value="1"/>
</dbReference>
<evidence type="ECO:0000256" key="1">
    <source>
        <dbReference type="ARBA" id="ARBA00004141"/>
    </source>
</evidence>
<keyword evidence="6 9" id="KW-1133">Transmembrane helix</keyword>
<dbReference type="GO" id="GO:0015297">
    <property type="term" value="F:antiporter activity"/>
    <property type="evidence" value="ECO:0007669"/>
    <property type="project" value="UniProtKB-KW"/>
</dbReference>
<proteinExistence type="inferred from homology"/>
<evidence type="ECO:0000256" key="9">
    <source>
        <dbReference type="SAM" id="Phobius"/>
    </source>
</evidence>
<dbReference type="Gene3D" id="1.20.1530.20">
    <property type="match status" value="1"/>
</dbReference>
<keyword evidence="8 9" id="KW-0472">Membrane</keyword>
<dbReference type="AlphaFoldDB" id="A0A367LUT4"/>
<dbReference type="GO" id="GO:0016020">
    <property type="term" value="C:membrane"/>
    <property type="evidence" value="ECO:0007669"/>
    <property type="project" value="UniProtKB-SubCell"/>
</dbReference>
<dbReference type="Pfam" id="PF00999">
    <property type="entry name" value="Na_H_Exchanger"/>
    <property type="match status" value="1"/>
</dbReference>
<evidence type="ECO:0000259" key="10">
    <source>
        <dbReference type="Pfam" id="PF00999"/>
    </source>
</evidence>
<keyword evidence="7" id="KW-0406">Ion transport</keyword>
<dbReference type="GO" id="GO:1902600">
    <property type="term" value="P:proton transmembrane transport"/>
    <property type="evidence" value="ECO:0007669"/>
    <property type="project" value="InterPro"/>
</dbReference>
<feature type="transmembrane region" description="Helical" evidence="9">
    <location>
        <begin position="52"/>
        <end position="70"/>
    </location>
</feature>
<evidence type="ECO:0000256" key="7">
    <source>
        <dbReference type="ARBA" id="ARBA00023065"/>
    </source>
</evidence>
<reference evidence="11 12" key="1">
    <citation type="submission" date="2018-07" db="EMBL/GenBank/DDBJ databases">
        <title>Mechanisms of high-level aminoglycoside resistance among Gram-negative pathogens in Brazil.</title>
        <authorList>
            <person name="Ballaben A.S."/>
            <person name="Darini A.L.C."/>
            <person name="Doi Y."/>
        </authorList>
    </citation>
    <scope>NUCLEOTIDE SEQUENCE [LARGE SCALE GENOMIC DNA]</scope>
    <source>
        <strain evidence="11 12">B2-305</strain>
    </source>
</reference>
<evidence type="ECO:0000313" key="12">
    <source>
        <dbReference type="Proteomes" id="UP000253594"/>
    </source>
</evidence>
<feature type="non-terminal residue" evidence="11">
    <location>
        <position position="1"/>
    </location>
</feature>
<feature type="transmembrane region" description="Helical" evidence="9">
    <location>
        <begin position="27"/>
        <end position="45"/>
    </location>
</feature>
<feature type="non-terminal residue" evidence="11">
    <location>
        <position position="102"/>
    </location>
</feature>
<comment type="caution">
    <text evidence="11">The sequence shown here is derived from an EMBL/GenBank/DDBJ whole genome shotgun (WGS) entry which is preliminary data.</text>
</comment>